<comment type="caution">
    <text evidence="1">The sequence shown here is derived from an EMBL/GenBank/DDBJ whole genome shotgun (WGS) entry which is preliminary data.</text>
</comment>
<keyword evidence="2" id="KW-1185">Reference proteome</keyword>
<proteinExistence type="predicted"/>
<accession>A0A4Z2F2S6</accession>
<organism evidence="1 2">
    <name type="scientific">Liparis tanakae</name>
    <name type="common">Tanaka's snailfish</name>
    <dbReference type="NCBI Taxonomy" id="230148"/>
    <lineage>
        <taxon>Eukaryota</taxon>
        <taxon>Metazoa</taxon>
        <taxon>Chordata</taxon>
        <taxon>Craniata</taxon>
        <taxon>Vertebrata</taxon>
        <taxon>Euteleostomi</taxon>
        <taxon>Actinopterygii</taxon>
        <taxon>Neopterygii</taxon>
        <taxon>Teleostei</taxon>
        <taxon>Neoteleostei</taxon>
        <taxon>Acanthomorphata</taxon>
        <taxon>Eupercaria</taxon>
        <taxon>Perciformes</taxon>
        <taxon>Cottioidei</taxon>
        <taxon>Cottales</taxon>
        <taxon>Liparidae</taxon>
        <taxon>Liparis</taxon>
    </lineage>
</organism>
<evidence type="ECO:0000313" key="1">
    <source>
        <dbReference type="EMBL" id="TNN35435.1"/>
    </source>
</evidence>
<dbReference type="AlphaFoldDB" id="A0A4Z2F2S6"/>
<name>A0A4Z2F2S6_9TELE</name>
<protein>
    <submittedName>
        <fullName evidence="1">Uncharacterized protein</fullName>
    </submittedName>
</protein>
<dbReference type="Proteomes" id="UP000314294">
    <property type="component" value="Unassembled WGS sequence"/>
</dbReference>
<evidence type="ECO:0000313" key="2">
    <source>
        <dbReference type="Proteomes" id="UP000314294"/>
    </source>
</evidence>
<gene>
    <name evidence="1" type="ORF">EYF80_054396</name>
</gene>
<reference evidence="1 2" key="1">
    <citation type="submission" date="2019-03" db="EMBL/GenBank/DDBJ databases">
        <title>First draft genome of Liparis tanakae, snailfish: a comprehensive survey of snailfish specific genes.</title>
        <authorList>
            <person name="Kim W."/>
            <person name="Song I."/>
            <person name="Jeong J.-H."/>
            <person name="Kim D."/>
            <person name="Kim S."/>
            <person name="Ryu S."/>
            <person name="Song J.Y."/>
            <person name="Lee S.K."/>
        </authorList>
    </citation>
    <scope>NUCLEOTIDE SEQUENCE [LARGE SCALE GENOMIC DNA]</scope>
    <source>
        <tissue evidence="1">Muscle</tissue>
    </source>
</reference>
<sequence length="63" mass="6628">MGAVGGYHRKNVLQSLCVLIHEVHRLLLGSSSAPPGLLLGSSWAPPRLLPVSSSAAAHDHEHV</sequence>
<dbReference type="EMBL" id="SRLO01001769">
    <property type="protein sequence ID" value="TNN35435.1"/>
    <property type="molecule type" value="Genomic_DNA"/>
</dbReference>